<dbReference type="InterPro" id="IPR025064">
    <property type="entry name" value="DUF4005"/>
</dbReference>
<evidence type="ECO:0000313" key="4">
    <source>
        <dbReference type="EMBL" id="VFU32132.1"/>
    </source>
</evidence>
<evidence type="ECO:0000259" key="3">
    <source>
        <dbReference type="Pfam" id="PF13178"/>
    </source>
</evidence>
<dbReference type="PANTHER" id="PTHR32295:SF263">
    <property type="entry name" value="DUF4005 DOMAIN-CONTAINING PROTEIN"/>
    <property type="match status" value="1"/>
</dbReference>
<accession>A0A6N2L4F7</accession>
<dbReference type="PANTHER" id="PTHR32295">
    <property type="entry name" value="IQ-DOMAIN 5-RELATED"/>
    <property type="match status" value="1"/>
</dbReference>
<sequence>MGKASRWMINFFLGKKEEKCKKKDISFYAEKKTTTATVPSNPTIKRRWSFGKSAKKERGRRSIDSVITTPYLAHRSSFALPATEAIKTIVPQTLAANRIRKEMEDSAATRIQAVFARKALCALRGLVKIGELQISSQEHQYKEFCFTSQNSPSICSPPSRTIPGRASFTNERPDYASTLSNQFSFRPNYMADTESSKAKFR</sequence>
<dbReference type="GO" id="GO:0005516">
    <property type="term" value="F:calmodulin binding"/>
    <property type="evidence" value="ECO:0007669"/>
    <property type="project" value="UniProtKB-KW"/>
</dbReference>
<proteinExistence type="inferred from homology"/>
<gene>
    <name evidence="4" type="ORF">SVIM_LOCUS139444</name>
</gene>
<reference evidence="4" key="1">
    <citation type="submission" date="2019-03" db="EMBL/GenBank/DDBJ databases">
        <authorList>
            <person name="Mank J."/>
            <person name="Almeida P."/>
        </authorList>
    </citation>
    <scope>NUCLEOTIDE SEQUENCE</scope>
    <source>
        <strain evidence="4">78183</strain>
    </source>
</reference>
<dbReference type="AlphaFoldDB" id="A0A6N2L4F7"/>
<organism evidence="4">
    <name type="scientific">Salix viminalis</name>
    <name type="common">Common osier</name>
    <name type="synonym">Basket willow</name>
    <dbReference type="NCBI Taxonomy" id="40686"/>
    <lineage>
        <taxon>Eukaryota</taxon>
        <taxon>Viridiplantae</taxon>
        <taxon>Streptophyta</taxon>
        <taxon>Embryophyta</taxon>
        <taxon>Tracheophyta</taxon>
        <taxon>Spermatophyta</taxon>
        <taxon>Magnoliopsida</taxon>
        <taxon>eudicotyledons</taxon>
        <taxon>Gunneridae</taxon>
        <taxon>Pentapetalae</taxon>
        <taxon>rosids</taxon>
        <taxon>fabids</taxon>
        <taxon>Malpighiales</taxon>
        <taxon>Salicaceae</taxon>
        <taxon>Saliceae</taxon>
        <taxon>Salix</taxon>
    </lineage>
</organism>
<evidence type="ECO:0000256" key="2">
    <source>
        <dbReference type="ARBA" id="ARBA00024341"/>
    </source>
</evidence>
<keyword evidence="1" id="KW-0112">Calmodulin-binding</keyword>
<name>A0A6N2L4F7_SALVM</name>
<dbReference type="EMBL" id="CAADRP010000779">
    <property type="protein sequence ID" value="VFU32132.1"/>
    <property type="molecule type" value="Genomic_DNA"/>
</dbReference>
<protein>
    <recommendedName>
        <fullName evidence="3">DUF4005 domain-containing protein</fullName>
    </recommendedName>
</protein>
<evidence type="ECO:0000256" key="1">
    <source>
        <dbReference type="ARBA" id="ARBA00022860"/>
    </source>
</evidence>
<dbReference type="Pfam" id="PF13178">
    <property type="entry name" value="DUF4005"/>
    <property type="match status" value="1"/>
</dbReference>
<comment type="similarity">
    <text evidence="2">Belongs to the IQD family.</text>
</comment>
<feature type="domain" description="DUF4005" evidence="3">
    <location>
        <begin position="148"/>
        <end position="201"/>
    </location>
</feature>